<evidence type="ECO:0000256" key="5">
    <source>
        <dbReference type="ARBA" id="ARBA00022840"/>
    </source>
</evidence>
<evidence type="ECO:0000256" key="3">
    <source>
        <dbReference type="ARBA" id="ARBA00022741"/>
    </source>
</evidence>
<feature type="compositionally biased region" description="Low complexity" evidence="12">
    <location>
        <begin position="520"/>
        <end position="532"/>
    </location>
</feature>
<dbReference type="SMART" id="SM00220">
    <property type="entry name" value="S_TKc"/>
    <property type="match status" value="1"/>
</dbReference>
<comment type="caution">
    <text evidence="14">The sequence shown here is derived from an EMBL/GenBank/DDBJ whole genome shotgun (WGS) entry which is preliminary data.</text>
</comment>
<evidence type="ECO:0000256" key="7">
    <source>
        <dbReference type="ARBA" id="ARBA00048679"/>
    </source>
</evidence>
<accession>A0A815KA49</accession>
<proteinExistence type="predicted"/>
<keyword evidence="4" id="KW-0418">Kinase</keyword>
<evidence type="ECO:0000313" key="14">
    <source>
        <dbReference type="EMBL" id="CAF1393247.1"/>
    </source>
</evidence>
<dbReference type="OrthoDB" id="541276at2759"/>
<keyword evidence="1" id="KW-0723">Serine/threonine-protein kinase</keyword>
<keyword evidence="16" id="KW-1185">Reference proteome</keyword>
<dbReference type="Pfam" id="PF00069">
    <property type="entry name" value="Pkinase"/>
    <property type="match status" value="1"/>
</dbReference>
<dbReference type="SUPFAM" id="SSF56112">
    <property type="entry name" value="Protein kinase-like (PK-like)"/>
    <property type="match status" value="1"/>
</dbReference>
<evidence type="ECO:0000256" key="1">
    <source>
        <dbReference type="ARBA" id="ARBA00022527"/>
    </source>
</evidence>
<evidence type="ECO:0000313" key="16">
    <source>
        <dbReference type="Proteomes" id="UP000663832"/>
    </source>
</evidence>
<feature type="compositionally biased region" description="Polar residues" evidence="12">
    <location>
        <begin position="423"/>
        <end position="433"/>
    </location>
</feature>
<feature type="compositionally biased region" description="Low complexity" evidence="12">
    <location>
        <begin position="374"/>
        <end position="389"/>
    </location>
</feature>
<dbReference type="PROSITE" id="PS50011">
    <property type="entry name" value="PROTEIN_KINASE_DOM"/>
    <property type="match status" value="1"/>
</dbReference>
<organism evidence="14 17">
    <name type="scientific">Adineta steineri</name>
    <dbReference type="NCBI Taxonomy" id="433720"/>
    <lineage>
        <taxon>Eukaryota</taxon>
        <taxon>Metazoa</taxon>
        <taxon>Spiralia</taxon>
        <taxon>Gnathifera</taxon>
        <taxon>Rotifera</taxon>
        <taxon>Eurotatoria</taxon>
        <taxon>Bdelloidea</taxon>
        <taxon>Adinetida</taxon>
        <taxon>Adinetidae</taxon>
        <taxon>Adineta</taxon>
    </lineage>
</organism>
<feature type="compositionally biased region" description="Polar residues" evidence="12">
    <location>
        <begin position="391"/>
        <end position="408"/>
    </location>
</feature>
<evidence type="ECO:0000256" key="11">
    <source>
        <dbReference type="PROSITE-ProRule" id="PRU10141"/>
    </source>
</evidence>
<gene>
    <name evidence="14" type="ORF">BJG266_LOCUS37236</name>
    <name evidence="15" type="ORF">QVE165_LOCUS54170</name>
</gene>
<keyword evidence="5 9" id="KW-0067">ATP-binding</keyword>
<reference evidence="14" key="1">
    <citation type="submission" date="2021-02" db="EMBL/GenBank/DDBJ databases">
        <authorList>
            <person name="Nowell W R."/>
        </authorList>
    </citation>
    <scope>NUCLEOTIDE SEQUENCE</scope>
</reference>
<keyword evidence="3 9" id="KW-0547">Nucleotide-binding</keyword>
<feature type="binding site" evidence="9">
    <location>
        <position position="216"/>
    </location>
    <ligand>
        <name>ATP</name>
        <dbReference type="ChEBI" id="CHEBI:30616"/>
    </ligand>
</feature>
<dbReference type="EMBL" id="CAJNOI010001203">
    <property type="protein sequence ID" value="CAF1393247.1"/>
    <property type="molecule type" value="Genomic_DNA"/>
</dbReference>
<evidence type="ECO:0000256" key="6">
    <source>
        <dbReference type="ARBA" id="ARBA00047899"/>
    </source>
</evidence>
<feature type="active site" description="Proton acceptor" evidence="8">
    <location>
        <position position="191"/>
    </location>
</feature>
<dbReference type="InterPro" id="IPR011009">
    <property type="entry name" value="Kinase-like_dom_sf"/>
</dbReference>
<feature type="compositionally biased region" description="Polar residues" evidence="12">
    <location>
        <begin position="363"/>
        <end position="373"/>
    </location>
</feature>
<dbReference type="InterPro" id="IPR017441">
    <property type="entry name" value="Protein_kinase_ATP_BS"/>
</dbReference>
<dbReference type="PROSITE" id="PS00108">
    <property type="entry name" value="PROTEIN_KINASE_ST"/>
    <property type="match status" value="1"/>
</dbReference>
<dbReference type="InterPro" id="IPR008271">
    <property type="entry name" value="Ser/Thr_kinase_AS"/>
</dbReference>
<feature type="compositionally biased region" description="Polar residues" evidence="12">
    <location>
        <begin position="546"/>
        <end position="556"/>
    </location>
</feature>
<evidence type="ECO:0000256" key="8">
    <source>
        <dbReference type="PIRSR" id="PIRSR630616-1"/>
    </source>
</evidence>
<evidence type="ECO:0000256" key="12">
    <source>
        <dbReference type="SAM" id="MobiDB-lite"/>
    </source>
</evidence>
<feature type="domain" description="Protein kinase" evidence="13">
    <location>
        <begin position="69"/>
        <end position="333"/>
    </location>
</feature>
<feature type="compositionally biased region" description="Polar residues" evidence="12">
    <location>
        <begin position="505"/>
        <end position="518"/>
    </location>
</feature>
<dbReference type="Gene3D" id="1.10.510.10">
    <property type="entry name" value="Transferase(Phosphotransferase) domain 1"/>
    <property type="match status" value="1"/>
</dbReference>
<evidence type="ECO:0000256" key="4">
    <source>
        <dbReference type="ARBA" id="ARBA00022777"/>
    </source>
</evidence>
<evidence type="ECO:0000313" key="15">
    <source>
        <dbReference type="EMBL" id="CAF1611824.1"/>
    </source>
</evidence>
<feature type="binding site" evidence="9">
    <location>
        <begin position="195"/>
        <end position="196"/>
    </location>
    <ligand>
        <name>ATP</name>
        <dbReference type="ChEBI" id="CHEBI:30616"/>
    </ligand>
</feature>
<evidence type="ECO:0000259" key="13">
    <source>
        <dbReference type="PROSITE" id="PS50011"/>
    </source>
</evidence>
<feature type="region of interest" description="Disordered" evidence="12">
    <location>
        <begin position="505"/>
        <end position="578"/>
    </location>
</feature>
<sequence length="578" mass="65789">MIRCEFNECFGRQISIIIIIIAVSHQKLFILTDHCGLMAQEKTKQTSVSSTRQIAHTRLYDDDAVYSKYEKLNKLGEGSFGTVYRVRNIETDVYYAMKTIQKKPGNKTKASILDNEVNLLKILKHKNLIELHEVLDSPQNLYLIIELCEGGELGTHLKNMGPLPEETVKKIMWKLVDALCYLHKKDIIHRDLKLENILLKNTPTSKTDEFDIRVTDFGLSLKQSITNTDTLLNEYCGTPLYMAPEMLDNKNYSDLCDVWALGIIMYYLISGRPPYSASNEKRLLEVIRTKELRYDSEKFKKLSPEGLAFLQGMLKYDTVKRKKMGELFRHPWLTGQSDKGETKDIFTLMQEFQAETERPRLSPENNHATTSDPNETISQSTSNNQSENSLPLPSTDQTKSIPNQTKTNSLERRPTIERHKLTVKTNRNTSDTIKISRRSHELDVTSSTNHQLIRQNDTTTSDLPDSDQNISSIPSLQTISSRFRSNNLPFDRSQSQGDLILTSKSSQQRLSTNNSLGLGTSPSQSSITPRSSVTTTVMMLKKNRSNDSTSSLPSISNHHHHHHTNKISLADKHYSNHS</sequence>
<dbReference type="GO" id="GO:0004674">
    <property type="term" value="F:protein serine/threonine kinase activity"/>
    <property type="evidence" value="ECO:0007669"/>
    <property type="project" value="UniProtKB-KW"/>
</dbReference>
<protein>
    <recommendedName>
        <fullName evidence="13">Protein kinase domain-containing protein</fullName>
    </recommendedName>
</protein>
<comment type="catalytic activity">
    <reaction evidence="6">
        <text>L-threonyl-[protein] + ATP = O-phospho-L-threonyl-[protein] + ADP + H(+)</text>
        <dbReference type="Rhea" id="RHEA:46608"/>
        <dbReference type="Rhea" id="RHEA-COMP:11060"/>
        <dbReference type="Rhea" id="RHEA-COMP:11605"/>
        <dbReference type="ChEBI" id="CHEBI:15378"/>
        <dbReference type="ChEBI" id="CHEBI:30013"/>
        <dbReference type="ChEBI" id="CHEBI:30616"/>
        <dbReference type="ChEBI" id="CHEBI:61977"/>
        <dbReference type="ChEBI" id="CHEBI:456216"/>
        <dbReference type="EC" id="2.7.11.1"/>
    </reaction>
</comment>
<dbReference type="FunFam" id="3.30.200.20:FF:000042">
    <property type="entry name" value="Aurora kinase A"/>
    <property type="match status" value="1"/>
</dbReference>
<dbReference type="GO" id="GO:0005524">
    <property type="term" value="F:ATP binding"/>
    <property type="evidence" value="ECO:0007669"/>
    <property type="project" value="UniProtKB-UniRule"/>
</dbReference>
<dbReference type="EMBL" id="CAJNOM010001536">
    <property type="protein sequence ID" value="CAF1611824.1"/>
    <property type="molecule type" value="Genomic_DNA"/>
</dbReference>
<dbReference type="AlphaFoldDB" id="A0A815KA49"/>
<feature type="compositionally biased region" description="Polar residues" evidence="12">
    <location>
        <begin position="444"/>
        <end position="471"/>
    </location>
</feature>
<feature type="region of interest" description="Disordered" evidence="12">
    <location>
        <begin position="354"/>
        <end position="471"/>
    </location>
</feature>
<feature type="compositionally biased region" description="Basic and acidic residues" evidence="12">
    <location>
        <begin position="569"/>
        <end position="578"/>
    </location>
</feature>
<keyword evidence="2" id="KW-0808">Transferase</keyword>
<dbReference type="InterPro" id="IPR000719">
    <property type="entry name" value="Prot_kinase_dom"/>
</dbReference>
<feature type="cross-link" description="Glycyl lysine isopeptide (Lys-Gly) (interchain with G-Cter in SUMO2)" evidence="10">
    <location>
        <position position="193"/>
    </location>
</feature>
<evidence type="ECO:0000256" key="2">
    <source>
        <dbReference type="ARBA" id="ARBA00022679"/>
    </source>
</evidence>
<evidence type="ECO:0000256" key="9">
    <source>
        <dbReference type="PIRSR" id="PIRSR630616-2"/>
    </source>
</evidence>
<comment type="catalytic activity">
    <reaction evidence="7">
        <text>L-seryl-[protein] + ATP = O-phospho-L-seryl-[protein] + ADP + H(+)</text>
        <dbReference type="Rhea" id="RHEA:17989"/>
        <dbReference type="Rhea" id="RHEA-COMP:9863"/>
        <dbReference type="Rhea" id="RHEA-COMP:11604"/>
        <dbReference type="ChEBI" id="CHEBI:15378"/>
        <dbReference type="ChEBI" id="CHEBI:29999"/>
        <dbReference type="ChEBI" id="CHEBI:30616"/>
        <dbReference type="ChEBI" id="CHEBI:83421"/>
        <dbReference type="ChEBI" id="CHEBI:456216"/>
        <dbReference type="EC" id="2.7.11.1"/>
    </reaction>
</comment>
<dbReference type="FunFam" id="1.10.510.10:FF:000571">
    <property type="entry name" value="Maternal embryonic leucine zipper kinase"/>
    <property type="match status" value="1"/>
</dbReference>
<dbReference type="PROSITE" id="PS00107">
    <property type="entry name" value="PROTEIN_KINASE_ATP"/>
    <property type="match status" value="1"/>
</dbReference>
<dbReference type="Proteomes" id="UP000663877">
    <property type="component" value="Unassembled WGS sequence"/>
</dbReference>
<feature type="binding site" evidence="9 11">
    <location>
        <position position="98"/>
    </location>
    <ligand>
        <name>ATP</name>
        <dbReference type="ChEBI" id="CHEBI:30616"/>
    </ligand>
</feature>
<feature type="compositionally biased region" description="Basic and acidic residues" evidence="12">
    <location>
        <begin position="409"/>
        <end position="420"/>
    </location>
</feature>
<dbReference type="PANTHER" id="PTHR24350">
    <property type="entry name" value="SERINE/THREONINE-PROTEIN KINASE IAL-RELATED"/>
    <property type="match status" value="1"/>
</dbReference>
<dbReference type="InterPro" id="IPR030616">
    <property type="entry name" value="Aur-like"/>
</dbReference>
<dbReference type="Proteomes" id="UP000663832">
    <property type="component" value="Unassembled WGS sequence"/>
</dbReference>
<evidence type="ECO:0000313" key="17">
    <source>
        <dbReference type="Proteomes" id="UP000663877"/>
    </source>
</evidence>
<name>A0A815KA49_9BILA</name>
<dbReference type="CDD" id="cd05117">
    <property type="entry name" value="STKc_CAMK"/>
    <property type="match status" value="1"/>
</dbReference>
<evidence type="ECO:0000256" key="10">
    <source>
        <dbReference type="PIRSR" id="PIRSR630616-3"/>
    </source>
</evidence>